<keyword evidence="8 12" id="KW-0663">Pyridoxal phosphate</keyword>
<dbReference type="EC" id="4.3.1.19" evidence="12"/>
<comment type="cofactor">
    <cofactor evidence="2 12">
        <name>pyridoxal 5'-phosphate</name>
        <dbReference type="ChEBI" id="CHEBI:597326"/>
    </cofactor>
</comment>
<dbReference type="Pfam" id="PF00585">
    <property type="entry name" value="Thr_dehydrat_C"/>
    <property type="match status" value="2"/>
</dbReference>
<dbReference type="NCBIfam" id="NF006674">
    <property type="entry name" value="PRK09224.1"/>
    <property type="match status" value="1"/>
</dbReference>
<dbReference type="InterPro" id="IPR036052">
    <property type="entry name" value="TrpB-like_PALP_sf"/>
</dbReference>
<dbReference type="EMBL" id="WBZJ01000001">
    <property type="protein sequence ID" value="KAB3523235.1"/>
    <property type="molecule type" value="Genomic_DNA"/>
</dbReference>
<sequence length="513" mass="55472">MSLTGADYLKQIVAAPVYRAAIHTPLDSMKALSERLGNTVFIKREDLQPVHSFKIRGAFNRMAQLSETERAAGVVAASAGNHAQGVALSGRELGIRTIIVMPVTTPTIKIDAVQGFGGEVLLHGSNFDEAKAKAIELSERDGMVFVAPFDDPAVIAGQGTLGLEIFQSLPTVDRVFVPVGGGGIAAGVAVLLKQLNPDIRVIGVEPEESACLSAALKAGRAVTLDHVSLFAEGVAVKQIGAETLRLCTEYLDDVITVSSDEISAATKDIYDDTRAIAEPAGAVSLAGLKRYVADHSIAGETLVNILSGANMNFHSLRYVSERAELGEGGEAIFGVTIPEVEGSFLKFCRVLGGRAVTEFSYRVDEREGERPARIFVGVKITEGAKERAEIMKDLEAAGYGVVDLSDDDMAKEHVRYMIGGKPPTHVDETLYSFEFPEHPGALQRFLEVLGTRWNISMFHYRSFGMDYGRILTAFENVSADPEFQEHLTQLGYHATDVSDSEAYKFFLQPSQRA</sequence>
<dbReference type="PANTHER" id="PTHR48078:SF11">
    <property type="entry name" value="THREONINE DEHYDRATASE, MITOCHONDRIAL"/>
    <property type="match status" value="1"/>
</dbReference>
<dbReference type="InterPro" id="IPR000634">
    <property type="entry name" value="Ser/Thr_deHydtase_PyrdxlP-BS"/>
</dbReference>
<dbReference type="InterPro" id="IPR001721">
    <property type="entry name" value="TD_ACT-like"/>
</dbReference>
<dbReference type="GO" id="GO:0004794">
    <property type="term" value="F:threonine deaminase activity"/>
    <property type="evidence" value="ECO:0007669"/>
    <property type="project" value="UniProtKB-EC"/>
</dbReference>
<feature type="domain" description="ACT-like" evidence="13">
    <location>
        <begin position="331"/>
        <end position="406"/>
    </location>
</feature>
<protein>
    <recommendedName>
        <fullName evidence="12">L-threonine dehydratase</fullName>
        <ecNumber evidence="12">4.3.1.19</ecNumber>
    </recommendedName>
    <alternativeName>
        <fullName evidence="12">Threonine deaminase</fullName>
    </alternativeName>
</protein>
<evidence type="ECO:0000256" key="10">
    <source>
        <dbReference type="ARBA" id="ARBA00023304"/>
    </source>
</evidence>
<dbReference type="PANTHER" id="PTHR48078">
    <property type="entry name" value="THREONINE DEHYDRATASE, MITOCHONDRIAL-RELATED"/>
    <property type="match status" value="1"/>
</dbReference>
<dbReference type="Pfam" id="PF00291">
    <property type="entry name" value="PALP"/>
    <property type="match status" value="1"/>
</dbReference>
<evidence type="ECO:0000256" key="6">
    <source>
        <dbReference type="ARBA" id="ARBA00022624"/>
    </source>
</evidence>
<evidence type="ECO:0000313" key="15">
    <source>
        <dbReference type="Proteomes" id="UP000436181"/>
    </source>
</evidence>
<name>A0ABQ6VG42_9CORY</name>
<proteinExistence type="inferred from homology"/>
<evidence type="ECO:0000256" key="4">
    <source>
        <dbReference type="ARBA" id="ARBA00010869"/>
    </source>
</evidence>
<dbReference type="Gene3D" id="3.40.50.1100">
    <property type="match status" value="2"/>
</dbReference>
<dbReference type="Proteomes" id="UP000436181">
    <property type="component" value="Unassembled WGS sequence"/>
</dbReference>
<feature type="domain" description="ACT-like" evidence="13">
    <location>
        <begin position="429"/>
        <end position="499"/>
    </location>
</feature>
<dbReference type="PROSITE" id="PS00165">
    <property type="entry name" value="DEHYDRATASE_SER_THR"/>
    <property type="match status" value="1"/>
</dbReference>
<dbReference type="SUPFAM" id="SSF53686">
    <property type="entry name" value="Tryptophan synthase beta subunit-like PLP-dependent enzymes"/>
    <property type="match status" value="1"/>
</dbReference>
<accession>A0ABQ6VG42</accession>
<dbReference type="InterPro" id="IPR005787">
    <property type="entry name" value="Thr_deHydtase_biosynth"/>
</dbReference>
<comment type="function">
    <text evidence="11 12">Catalyzes the anaerobic formation of alpha-ketobutyrate and ammonia from threonine in a two-step reaction. The first step involved a dehydration of threonine and a production of enamine intermediates (aminocrotonate), which tautomerizes to its imine form (iminobutyrate). Both intermediates are unstable and short-lived. The second step is the nonenzymatic hydrolysis of the enamine/imine intermediates to form 2-ketobutyrate and free ammonia. In the low water environment of the cell, the second step is accelerated by RidA.</text>
</comment>
<evidence type="ECO:0000256" key="3">
    <source>
        <dbReference type="ARBA" id="ARBA00004810"/>
    </source>
</evidence>
<keyword evidence="5 12" id="KW-0028">Amino-acid biosynthesis</keyword>
<keyword evidence="7" id="KW-0677">Repeat</keyword>
<comment type="similarity">
    <text evidence="4 12">Belongs to the serine/threonine dehydratase family.</text>
</comment>
<dbReference type="NCBIfam" id="TIGR01124">
    <property type="entry name" value="ilvA_2Cterm"/>
    <property type="match status" value="1"/>
</dbReference>
<evidence type="ECO:0000256" key="12">
    <source>
        <dbReference type="RuleBase" id="RU362012"/>
    </source>
</evidence>
<comment type="catalytic activity">
    <reaction evidence="1 12">
        <text>L-threonine = 2-oxobutanoate + NH4(+)</text>
        <dbReference type="Rhea" id="RHEA:22108"/>
        <dbReference type="ChEBI" id="CHEBI:16763"/>
        <dbReference type="ChEBI" id="CHEBI:28938"/>
        <dbReference type="ChEBI" id="CHEBI:57926"/>
        <dbReference type="EC" id="4.3.1.19"/>
    </reaction>
</comment>
<comment type="pathway">
    <text evidence="3 12">Amino-acid biosynthesis; L-isoleucine biosynthesis; 2-oxobutanoate from L-threonine: step 1/1.</text>
</comment>
<dbReference type="CDD" id="cd01562">
    <property type="entry name" value="Thr-dehyd"/>
    <property type="match status" value="1"/>
</dbReference>
<evidence type="ECO:0000313" key="14">
    <source>
        <dbReference type="EMBL" id="KAB3523235.1"/>
    </source>
</evidence>
<dbReference type="PROSITE" id="PS51672">
    <property type="entry name" value="ACT_LIKE"/>
    <property type="match status" value="2"/>
</dbReference>
<dbReference type="Gene3D" id="3.40.1020.10">
    <property type="entry name" value="Biosynthetic Threonine Deaminase, Domain 3"/>
    <property type="match status" value="1"/>
</dbReference>
<dbReference type="InterPro" id="IPR045865">
    <property type="entry name" value="ACT-like_dom_sf"/>
</dbReference>
<dbReference type="InterPro" id="IPR050147">
    <property type="entry name" value="Ser/Thr_Dehydratase"/>
</dbReference>
<keyword evidence="10 12" id="KW-0100">Branched-chain amino acid biosynthesis</keyword>
<evidence type="ECO:0000259" key="13">
    <source>
        <dbReference type="PROSITE" id="PS51672"/>
    </source>
</evidence>
<comment type="subunit">
    <text evidence="12">Homotetramer.</text>
</comment>
<dbReference type="InterPro" id="IPR038110">
    <property type="entry name" value="TD_ACT-like_sf"/>
</dbReference>
<evidence type="ECO:0000256" key="2">
    <source>
        <dbReference type="ARBA" id="ARBA00001933"/>
    </source>
</evidence>
<evidence type="ECO:0000256" key="11">
    <source>
        <dbReference type="ARBA" id="ARBA00025527"/>
    </source>
</evidence>
<evidence type="ECO:0000256" key="5">
    <source>
        <dbReference type="ARBA" id="ARBA00022605"/>
    </source>
</evidence>
<evidence type="ECO:0000256" key="9">
    <source>
        <dbReference type="ARBA" id="ARBA00023239"/>
    </source>
</evidence>
<dbReference type="CDD" id="cd04906">
    <property type="entry name" value="ACT_ThrD-I_1"/>
    <property type="match status" value="1"/>
</dbReference>
<comment type="caution">
    <text evidence="14">The sequence shown here is derived from an EMBL/GenBank/DDBJ whole genome shotgun (WGS) entry which is preliminary data.</text>
</comment>
<organism evidence="14 15">
    <name type="scientific">Corynebacterium zhongnanshanii</name>
    <dbReference type="NCBI Taxonomy" id="2768834"/>
    <lineage>
        <taxon>Bacteria</taxon>
        <taxon>Bacillati</taxon>
        <taxon>Actinomycetota</taxon>
        <taxon>Actinomycetes</taxon>
        <taxon>Mycobacteriales</taxon>
        <taxon>Corynebacteriaceae</taxon>
        <taxon>Corynebacterium</taxon>
    </lineage>
</organism>
<keyword evidence="6 12" id="KW-0412">Isoleucine biosynthesis</keyword>
<evidence type="ECO:0000256" key="8">
    <source>
        <dbReference type="ARBA" id="ARBA00022898"/>
    </source>
</evidence>
<dbReference type="RefSeq" id="WP_151843996.1">
    <property type="nucleotide sequence ID" value="NZ_WBZJ01000001.1"/>
</dbReference>
<keyword evidence="9 12" id="KW-0456">Lyase</keyword>
<evidence type="ECO:0000256" key="7">
    <source>
        <dbReference type="ARBA" id="ARBA00022737"/>
    </source>
</evidence>
<dbReference type="CDD" id="cd04907">
    <property type="entry name" value="ACT_ThrD-I_2"/>
    <property type="match status" value="1"/>
</dbReference>
<reference evidence="14 15" key="1">
    <citation type="submission" date="2019-10" db="EMBL/GenBank/DDBJ databases">
        <title>Corynebacterium sp novel species isolated from the respiratory tract of Marmot.</title>
        <authorList>
            <person name="Zhang G."/>
        </authorList>
    </citation>
    <scope>NUCLEOTIDE SEQUENCE [LARGE SCALE GENOMIC DNA]</scope>
    <source>
        <strain evidence="14 15">336</strain>
    </source>
</reference>
<keyword evidence="15" id="KW-1185">Reference proteome</keyword>
<dbReference type="SUPFAM" id="SSF55021">
    <property type="entry name" value="ACT-like"/>
    <property type="match status" value="2"/>
</dbReference>
<evidence type="ECO:0000256" key="1">
    <source>
        <dbReference type="ARBA" id="ARBA00001274"/>
    </source>
</evidence>
<dbReference type="InterPro" id="IPR001926">
    <property type="entry name" value="TrpB-like_PALP"/>
</dbReference>
<gene>
    <name evidence="12 14" type="primary">ilvA</name>
    <name evidence="14" type="ORF">F8377_03595</name>
</gene>